<evidence type="ECO:0000313" key="4">
    <source>
        <dbReference type="Proteomes" id="UP000215374"/>
    </source>
</evidence>
<evidence type="ECO:0000313" key="2">
    <source>
        <dbReference type="EMBL" id="SNV87625.1"/>
    </source>
</evidence>
<name>A0A076NUB4_9CORY</name>
<reference evidence="2 4" key="2">
    <citation type="submission" date="2017-06" db="EMBL/GenBank/DDBJ databases">
        <authorList>
            <consortium name="Pathogen Informatics"/>
        </authorList>
    </citation>
    <scope>NUCLEOTIDE SEQUENCE [LARGE SCALE GENOMIC DNA]</scope>
    <source>
        <strain evidence="2 4">NCTC13015</strain>
    </source>
</reference>
<dbReference type="Proteomes" id="UP000215374">
    <property type="component" value="Chromosome 1"/>
</dbReference>
<dbReference type="Proteomes" id="UP000028780">
    <property type="component" value="Chromosome"/>
</dbReference>
<protein>
    <submittedName>
        <fullName evidence="1">Uncharacterized protein</fullName>
    </submittedName>
</protein>
<organism evidence="1 3">
    <name type="scientific">Corynebacterium imitans</name>
    <dbReference type="NCBI Taxonomy" id="156978"/>
    <lineage>
        <taxon>Bacteria</taxon>
        <taxon>Bacillati</taxon>
        <taxon>Actinomycetota</taxon>
        <taxon>Actinomycetes</taxon>
        <taxon>Mycobacteriales</taxon>
        <taxon>Corynebacteriaceae</taxon>
        <taxon>Corynebacterium</taxon>
    </lineage>
</organism>
<dbReference type="AlphaFoldDB" id="A0A076NUB4"/>
<sequence>MGNTFRPQNPIAVELVECFLIQTQNRGEDVVRILTKNRELISELPLFVLEHESEGKRLDAVLSKSGVIPFFQETAVLKLWVTVHTVSASLQWGGWNPFRRQKIGGLVFRQIAQIRGEVVFKRLLRFPKFIKAYVWKLGKHTTKRRPVVIILDRDGDIIIGSASLGGENVAHRRLVATKPDILARRIRTCITAWVATRRACAVRKKLTQHRSDKSEAGFNL</sequence>
<dbReference type="HOGENOM" id="CLU_1254198_0_0_11"/>
<reference evidence="1 3" key="1">
    <citation type="submission" date="2014-08" db="EMBL/GenBank/DDBJ databases">
        <title>Complete genome sequence of Corynebacterium imitans DSM 44264, isolated from a five-month-old boy with suspected pharyngeal diphtheria.</title>
        <authorList>
            <person name="Mollmann S."/>
            <person name="Albersmeier A."/>
            <person name="Ruckert C."/>
            <person name="Tauch A."/>
        </authorList>
    </citation>
    <scope>NUCLEOTIDE SEQUENCE [LARGE SCALE GENOMIC DNA]</scope>
    <source>
        <strain evidence="1 3">DSM 44264</strain>
    </source>
</reference>
<dbReference type="KEGG" id="cii:CIMIT_11815"/>
<gene>
    <name evidence="1" type="ORF">CIMIT_11815</name>
    <name evidence="2" type="ORF">SAMEA4535761_02421</name>
</gene>
<keyword evidence="3" id="KW-1185">Reference proteome</keyword>
<evidence type="ECO:0000313" key="1">
    <source>
        <dbReference type="EMBL" id="AIJ34472.1"/>
    </source>
</evidence>
<proteinExistence type="predicted"/>
<dbReference type="EMBL" id="LT906467">
    <property type="protein sequence ID" value="SNV87625.1"/>
    <property type="molecule type" value="Genomic_DNA"/>
</dbReference>
<dbReference type="EMBL" id="CP009211">
    <property type="protein sequence ID" value="AIJ34472.1"/>
    <property type="molecule type" value="Genomic_DNA"/>
</dbReference>
<evidence type="ECO:0000313" key="3">
    <source>
        <dbReference type="Proteomes" id="UP000028780"/>
    </source>
</evidence>
<accession>A0A076NUB4</accession>
<dbReference type="STRING" id="156978.CIMIT_11815"/>